<proteinExistence type="predicted"/>
<evidence type="ECO:0000256" key="1">
    <source>
        <dbReference type="SAM" id="MobiDB-lite"/>
    </source>
</evidence>
<feature type="region of interest" description="Disordered" evidence="1">
    <location>
        <begin position="53"/>
        <end position="82"/>
    </location>
</feature>
<dbReference type="EMBL" id="CACVKT020007870">
    <property type="protein sequence ID" value="CAC5411541.1"/>
    <property type="molecule type" value="Genomic_DNA"/>
</dbReference>
<organism evidence="2 3">
    <name type="scientific">Mytilus coruscus</name>
    <name type="common">Sea mussel</name>
    <dbReference type="NCBI Taxonomy" id="42192"/>
    <lineage>
        <taxon>Eukaryota</taxon>
        <taxon>Metazoa</taxon>
        <taxon>Spiralia</taxon>
        <taxon>Lophotrochozoa</taxon>
        <taxon>Mollusca</taxon>
        <taxon>Bivalvia</taxon>
        <taxon>Autobranchia</taxon>
        <taxon>Pteriomorphia</taxon>
        <taxon>Mytilida</taxon>
        <taxon>Mytiloidea</taxon>
        <taxon>Mytilidae</taxon>
        <taxon>Mytilinae</taxon>
        <taxon>Mytilus</taxon>
    </lineage>
</organism>
<keyword evidence="3" id="KW-1185">Reference proteome</keyword>
<evidence type="ECO:0000313" key="2">
    <source>
        <dbReference type="EMBL" id="CAC5411541.1"/>
    </source>
</evidence>
<dbReference type="AlphaFoldDB" id="A0A6J8DVS7"/>
<feature type="region of interest" description="Disordered" evidence="1">
    <location>
        <begin position="1"/>
        <end position="27"/>
    </location>
</feature>
<dbReference type="Proteomes" id="UP000507470">
    <property type="component" value="Unassembled WGS sequence"/>
</dbReference>
<reference evidence="2 3" key="1">
    <citation type="submission" date="2020-06" db="EMBL/GenBank/DDBJ databases">
        <authorList>
            <person name="Li R."/>
            <person name="Bekaert M."/>
        </authorList>
    </citation>
    <scope>NUCLEOTIDE SEQUENCE [LARGE SCALE GENOMIC DNA]</scope>
    <source>
        <strain evidence="3">wild</strain>
    </source>
</reference>
<dbReference type="OrthoDB" id="339325at2759"/>
<gene>
    <name evidence="2" type="ORF">MCOR_44620</name>
</gene>
<feature type="compositionally biased region" description="Polar residues" evidence="1">
    <location>
        <begin position="53"/>
        <end position="63"/>
    </location>
</feature>
<sequence>MTSRTTPENPTGQDEPINSKNAPTTLNVLTNSDDFEFGNSMLYLEHDIDQLSLTEKSSDSSPSPTVPHSAPASTTTHQDEVTYRDGVTERGFFEGLLGCLRPVWTIIGKAAVNELKNEGKDRYCKFKGPVV</sequence>
<name>A0A6J8DVS7_MYTCO</name>
<protein>
    <submittedName>
        <fullName evidence="2">Uncharacterized protein</fullName>
    </submittedName>
</protein>
<evidence type="ECO:0000313" key="3">
    <source>
        <dbReference type="Proteomes" id="UP000507470"/>
    </source>
</evidence>
<accession>A0A6J8DVS7</accession>